<sequence>MHIILEIVQRAHFGKNAFGYLLVVAQYFFQRVAAELHACLQVQVLAEREAAQVITFYDVPQFQVLLFQAHHGRTGKDNLQIGKAVVAQAQFLAPVRMLEYLVYQQYFSAAALKFVSEVHDAVTGKVEVIHVDEEAGTVGTEFLFGVLQQECGFTYPTSAFDTDKTVVPVNLVHEVAANGGIRMLYQISVCSVKCFHALNSVYRATNIHLFYRIAK</sequence>
<dbReference type="Proteomes" id="UP000010321">
    <property type="component" value="Unassembled WGS sequence"/>
</dbReference>
<evidence type="ECO:0000313" key="1">
    <source>
        <dbReference type="EMBL" id="EGF50773.1"/>
    </source>
</evidence>
<protein>
    <submittedName>
        <fullName evidence="1">Conserved domain protein</fullName>
    </submittedName>
</protein>
<dbReference type="EMBL" id="AFBM01000028">
    <property type="protein sequence ID" value="EGF50773.1"/>
    <property type="molecule type" value="Genomic_DNA"/>
</dbReference>
<proteinExistence type="predicted"/>
<organism evidence="1 2">
    <name type="scientific">Bacteroides clarus YIT 12056</name>
    <dbReference type="NCBI Taxonomy" id="762984"/>
    <lineage>
        <taxon>Bacteria</taxon>
        <taxon>Pseudomonadati</taxon>
        <taxon>Bacteroidota</taxon>
        <taxon>Bacteroidia</taxon>
        <taxon>Bacteroidales</taxon>
        <taxon>Bacteroidaceae</taxon>
        <taxon>Bacteroides</taxon>
    </lineage>
</organism>
<name>A0ABP2KPK1_9BACE</name>
<accession>A0ABP2KPK1</accession>
<gene>
    <name evidence="1" type="ORF">HMPREF9445_02367</name>
</gene>
<evidence type="ECO:0000313" key="2">
    <source>
        <dbReference type="Proteomes" id="UP000010321"/>
    </source>
</evidence>
<keyword evidence="2" id="KW-1185">Reference proteome</keyword>
<comment type="caution">
    <text evidence="1">The sequence shown here is derived from an EMBL/GenBank/DDBJ whole genome shotgun (WGS) entry which is preliminary data.</text>
</comment>
<reference evidence="1 2" key="1">
    <citation type="submission" date="2011-02" db="EMBL/GenBank/DDBJ databases">
        <authorList>
            <person name="Weinstock G."/>
            <person name="Sodergren E."/>
            <person name="Clifton S."/>
            <person name="Fulton L."/>
            <person name="Fulton B."/>
            <person name="Courtney L."/>
            <person name="Fronick C."/>
            <person name="Harrison M."/>
            <person name="Strong C."/>
            <person name="Farmer C."/>
            <person name="Delahaunty K."/>
            <person name="Markovic C."/>
            <person name="Hall O."/>
            <person name="Minx P."/>
            <person name="Tomlinson C."/>
            <person name="Mitreva M."/>
            <person name="Hou S."/>
            <person name="Chen J."/>
            <person name="Wollam A."/>
            <person name="Pepin K.H."/>
            <person name="Johnson M."/>
            <person name="Bhonagiri V."/>
            <person name="Zhang X."/>
            <person name="Suruliraj S."/>
            <person name="Warren W."/>
            <person name="Chinwalla A."/>
            <person name="Mardis E.R."/>
            <person name="Wilson R.K."/>
        </authorList>
    </citation>
    <scope>NUCLEOTIDE SEQUENCE [LARGE SCALE GENOMIC DNA]</scope>
    <source>
        <strain evidence="1 2">YIT 12056</strain>
    </source>
</reference>